<comment type="subunit">
    <text evidence="9">Part of a complex composed of FtsB, FtsL and FtsQ.</text>
</comment>
<keyword evidence="8 9" id="KW-0131">Cell cycle</keyword>
<evidence type="ECO:0000256" key="5">
    <source>
        <dbReference type="ARBA" id="ARBA00022692"/>
    </source>
</evidence>
<evidence type="ECO:0000256" key="1">
    <source>
        <dbReference type="ARBA" id="ARBA00004370"/>
    </source>
</evidence>
<evidence type="ECO:0000256" key="3">
    <source>
        <dbReference type="ARBA" id="ARBA00022519"/>
    </source>
</evidence>
<evidence type="ECO:0000256" key="6">
    <source>
        <dbReference type="ARBA" id="ARBA00022989"/>
    </source>
</evidence>
<feature type="transmembrane region" description="Helical" evidence="9">
    <location>
        <begin position="12"/>
        <end position="37"/>
    </location>
</feature>
<dbReference type="RefSeq" id="WP_087283184.1">
    <property type="nucleotide sequence ID" value="NZ_CP021455.1"/>
</dbReference>
<dbReference type="PROSITE" id="PS51779">
    <property type="entry name" value="POTRA"/>
    <property type="match status" value="1"/>
</dbReference>
<proteinExistence type="inferred from homology"/>
<evidence type="ECO:0000313" key="13">
    <source>
        <dbReference type="Proteomes" id="UP000196138"/>
    </source>
</evidence>
<comment type="subcellular location">
    <subcellularLocation>
        <location evidence="9">Cell inner membrane</location>
        <topology evidence="9">Single-pass type II membrane protein</topology>
    </subcellularLocation>
    <subcellularLocation>
        <location evidence="1">Membrane</location>
    </subcellularLocation>
    <text evidence="9">Localizes to the division septum.</text>
</comment>
<dbReference type="Proteomes" id="UP000196138">
    <property type="component" value="Chromosome"/>
</dbReference>
<comment type="function">
    <text evidence="9">Essential cell division protein. May link together the upstream cell division proteins, which are predominantly cytoplasmic, with the downstream cell division proteins, which are predominantly periplasmic. May control correct divisome assembly.</text>
</comment>
<dbReference type="GO" id="GO:0090529">
    <property type="term" value="P:cell septum assembly"/>
    <property type="evidence" value="ECO:0007669"/>
    <property type="project" value="InterPro"/>
</dbReference>
<dbReference type="EMBL" id="CP021455">
    <property type="protein sequence ID" value="ARU06238.1"/>
    <property type="molecule type" value="Genomic_DNA"/>
</dbReference>
<dbReference type="OrthoDB" id="9790370at2"/>
<dbReference type="AlphaFoldDB" id="A0A1Y0ERW4"/>
<dbReference type="PANTHER" id="PTHR35851">
    <property type="entry name" value="CELL DIVISION PROTEIN FTSQ"/>
    <property type="match status" value="1"/>
</dbReference>
<evidence type="ECO:0000256" key="4">
    <source>
        <dbReference type="ARBA" id="ARBA00022618"/>
    </source>
</evidence>
<dbReference type="InterPro" id="IPR045335">
    <property type="entry name" value="FtsQ_C_sf"/>
</dbReference>
<evidence type="ECO:0000256" key="10">
    <source>
        <dbReference type="SAM" id="MobiDB-lite"/>
    </source>
</evidence>
<keyword evidence="13" id="KW-1185">Reference proteome</keyword>
<name>A0A1Y0ERW4_9BURK</name>
<feature type="domain" description="POTRA" evidence="11">
    <location>
        <begin position="42"/>
        <end position="111"/>
    </location>
</feature>
<sequence length="282" mass="30558">MSEATVPIDVRLLNLTTSVLVSVAVLVGIAAMLWWAIHNPAFSIRGVTVLGDVAHNSAVSLRNVVVPQLKGNFFTLDLDAAKRAFETAPWVRRAVVQREFPNRLKVTLQEHEPVAHWGGQLTQMVNKQGEVFEASGEGAEYDALPVLIGPEGQASTLLATYGRLAPHVAPMQLQLKELELLPRGSWRAELNNGAEIALGRGTEEELEARLDLLSKTAPQIAARHQRAAKDIVLADMRYPGAYALKLRGVTTVGDDVKLAPKPAARAAPRPATRSAPASNRRN</sequence>
<comment type="similarity">
    <text evidence="9">Belongs to the FtsQ/DivIB family. FtsQ subfamily.</text>
</comment>
<evidence type="ECO:0000313" key="12">
    <source>
        <dbReference type="EMBL" id="ARU06238.1"/>
    </source>
</evidence>
<feature type="region of interest" description="Disordered" evidence="10">
    <location>
        <begin position="260"/>
        <end position="282"/>
    </location>
</feature>
<keyword evidence="5 9" id="KW-0812">Transmembrane</keyword>
<dbReference type="PANTHER" id="PTHR35851:SF1">
    <property type="entry name" value="CELL DIVISION PROTEIN FTSQ"/>
    <property type="match status" value="1"/>
</dbReference>
<keyword evidence="4 9" id="KW-0132">Cell division</keyword>
<reference evidence="12 13" key="1">
    <citation type="submission" date="2017-05" db="EMBL/GenBank/DDBJ databases">
        <authorList>
            <person name="Song R."/>
            <person name="Chenine A.L."/>
            <person name="Ruprecht R.M."/>
        </authorList>
    </citation>
    <scope>NUCLEOTIDE SEQUENCE [LARGE SCALE GENOMIC DNA]</scope>
    <source>
        <strain evidence="12 13">DSM 26136</strain>
    </source>
</reference>
<keyword evidence="7 9" id="KW-0472">Membrane</keyword>
<organism evidence="12 13">
    <name type="scientific">Comamonas serinivorans</name>
    <dbReference type="NCBI Taxonomy" id="1082851"/>
    <lineage>
        <taxon>Bacteria</taxon>
        <taxon>Pseudomonadati</taxon>
        <taxon>Pseudomonadota</taxon>
        <taxon>Betaproteobacteria</taxon>
        <taxon>Burkholderiales</taxon>
        <taxon>Comamonadaceae</taxon>
        <taxon>Comamonas</taxon>
    </lineage>
</organism>
<dbReference type="Pfam" id="PF08478">
    <property type="entry name" value="POTRA_1"/>
    <property type="match status" value="1"/>
</dbReference>
<keyword evidence="3 9" id="KW-0997">Cell inner membrane</keyword>
<dbReference type="Gene3D" id="3.40.50.11690">
    <property type="entry name" value="Cell division protein FtsQ/DivIB"/>
    <property type="match status" value="1"/>
</dbReference>
<keyword evidence="2 9" id="KW-1003">Cell membrane</keyword>
<protein>
    <recommendedName>
        <fullName evidence="9">Cell division protein FtsQ</fullName>
    </recommendedName>
</protein>
<keyword evidence="6 9" id="KW-1133">Transmembrane helix</keyword>
<dbReference type="InterPro" id="IPR026579">
    <property type="entry name" value="FtsQ"/>
</dbReference>
<dbReference type="InterPro" id="IPR013685">
    <property type="entry name" value="POTRA_FtsQ_type"/>
</dbReference>
<evidence type="ECO:0000256" key="2">
    <source>
        <dbReference type="ARBA" id="ARBA00022475"/>
    </source>
</evidence>
<evidence type="ECO:0000259" key="11">
    <source>
        <dbReference type="PROSITE" id="PS51779"/>
    </source>
</evidence>
<dbReference type="GO" id="GO:0032153">
    <property type="term" value="C:cell division site"/>
    <property type="evidence" value="ECO:0007669"/>
    <property type="project" value="UniProtKB-UniRule"/>
</dbReference>
<gene>
    <name evidence="9" type="primary">ftsQ</name>
    <name evidence="12" type="ORF">CCO03_17530</name>
</gene>
<dbReference type="GO" id="GO:0005886">
    <property type="term" value="C:plasma membrane"/>
    <property type="evidence" value="ECO:0007669"/>
    <property type="project" value="UniProtKB-SubCell"/>
</dbReference>
<dbReference type="KEGG" id="cser:CCO03_17530"/>
<dbReference type="Pfam" id="PF03799">
    <property type="entry name" value="FtsQ_DivIB_C"/>
    <property type="match status" value="1"/>
</dbReference>
<accession>A0A1Y0ERW4</accession>
<evidence type="ECO:0000256" key="7">
    <source>
        <dbReference type="ARBA" id="ARBA00023136"/>
    </source>
</evidence>
<dbReference type="HAMAP" id="MF_00911">
    <property type="entry name" value="FtsQ_subfam"/>
    <property type="match status" value="1"/>
</dbReference>
<dbReference type="GO" id="GO:0043093">
    <property type="term" value="P:FtsZ-dependent cytokinesis"/>
    <property type="evidence" value="ECO:0007669"/>
    <property type="project" value="UniProtKB-UniRule"/>
</dbReference>
<evidence type="ECO:0000256" key="8">
    <source>
        <dbReference type="ARBA" id="ARBA00023306"/>
    </source>
</evidence>
<dbReference type="InterPro" id="IPR005548">
    <property type="entry name" value="Cell_div_FtsQ/DivIB_C"/>
</dbReference>
<evidence type="ECO:0000256" key="9">
    <source>
        <dbReference type="HAMAP-Rule" id="MF_00911"/>
    </source>
</evidence>
<dbReference type="Gene3D" id="3.10.20.310">
    <property type="entry name" value="membrane protein fhac"/>
    <property type="match status" value="1"/>
</dbReference>
<dbReference type="InterPro" id="IPR034746">
    <property type="entry name" value="POTRA"/>
</dbReference>